<feature type="domain" description="Bacterial Ig-like" evidence="2">
    <location>
        <begin position="165"/>
        <end position="254"/>
    </location>
</feature>
<accession>N8ZPW0</accession>
<organism evidence="4 5">
    <name type="scientific">Acinetobacter gerneri DSM 14967 = CIP 107464 = MTCC 9824</name>
    <dbReference type="NCBI Taxonomy" id="1120926"/>
    <lineage>
        <taxon>Bacteria</taxon>
        <taxon>Pseudomonadati</taxon>
        <taxon>Pseudomonadota</taxon>
        <taxon>Gammaproteobacteria</taxon>
        <taxon>Moraxellales</taxon>
        <taxon>Moraxellaceae</taxon>
        <taxon>Acinetobacter</taxon>
    </lineage>
</organism>
<dbReference type="GeneID" id="84211905"/>
<keyword evidence="5" id="KW-1185">Reference proteome</keyword>
<feature type="region of interest" description="Disordered" evidence="1">
    <location>
        <begin position="254"/>
        <end position="275"/>
    </location>
</feature>
<evidence type="ECO:0000313" key="4">
    <source>
        <dbReference type="EMBL" id="ENV33515.1"/>
    </source>
</evidence>
<dbReference type="Pfam" id="PF19077">
    <property type="entry name" value="Big_13"/>
    <property type="match status" value="1"/>
</dbReference>
<dbReference type="OrthoDB" id="6700206at2"/>
<name>N8ZPW0_9GAMM</name>
<dbReference type="NCBIfam" id="NF033677">
    <property type="entry name" value="biofilm_BapA_N"/>
    <property type="match status" value="1"/>
</dbReference>
<evidence type="ECO:0008006" key="6">
    <source>
        <dbReference type="Google" id="ProtNLM"/>
    </source>
</evidence>
<evidence type="ECO:0000256" key="1">
    <source>
        <dbReference type="SAM" id="MobiDB-lite"/>
    </source>
</evidence>
<dbReference type="AlphaFoldDB" id="N8ZPW0"/>
<dbReference type="HOGENOM" id="CLU_004363_1_1_6"/>
<sequence length="275" mass="29739">MTHIQVISKEAHKILNQVDGDNISLSRPSVVILKVDRNNVKKIEKIGHDALITLDSGEKIIINQFFNDGTYHSENSLVFDDGESKLIWVQFTDENGALLENITYNYIDSIDPLLYQDDGTASPLAWAFIPTAAAGILWWANDSDNDYVAVAPPAKPATPEGFIDNEGDKTGIFPGGTETDDTTPGIIIGPIEDGEIPKLIVDGQEVESVYDPDTGTLTPVNPLPEGEHEIGFTVTDPKGNESEVSDPIIVIVDTTPPAKPTAPESFVDNEGKQTG</sequence>
<dbReference type="InterPro" id="IPR044016">
    <property type="entry name" value="Big_13"/>
</dbReference>
<evidence type="ECO:0000313" key="5">
    <source>
        <dbReference type="Proteomes" id="UP000013117"/>
    </source>
</evidence>
<evidence type="ECO:0000259" key="3">
    <source>
        <dbReference type="Pfam" id="PF22783"/>
    </source>
</evidence>
<dbReference type="Pfam" id="PF22783">
    <property type="entry name" value="BapA_N"/>
    <property type="match status" value="1"/>
</dbReference>
<dbReference type="eggNOG" id="COG2373">
    <property type="taxonomic scope" value="Bacteria"/>
</dbReference>
<feature type="non-terminal residue" evidence="4">
    <location>
        <position position="275"/>
    </location>
</feature>
<dbReference type="InterPro" id="IPR048051">
    <property type="entry name" value="BapA-like_prefix-like"/>
</dbReference>
<dbReference type="Gene3D" id="3.30.420.430">
    <property type="match status" value="1"/>
</dbReference>
<protein>
    <recommendedName>
        <fullName evidence="6">Bacterial Ig domain-containing protein</fullName>
    </recommendedName>
</protein>
<reference evidence="4 5" key="1">
    <citation type="submission" date="2013-02" db="EMBL/GenBank/DDBJ databases">
        <title>The Genome Sequence of Acinetobacter gerneri CIP 107464.</title>
        <authorList>
            <consortium name="The Broad Institute Genome Sequencing Platform"/>
            <consortium name="The Broad Institute Genome Sequencing Center for Infectious Disease"/>
            <person name="Cerqueira G."/>
            <person name="Feldgarden M."/>
            <person name="Courvalin P."/>
            <person name="Perichon B."/>
            <person name="Grillot-Courvalin C."/>
            <person name="Clermont D."/>
            <person name="Rocha E."/>
            <person name="Yoon E.-J."/>
            <person name="Nemec A."/>
            <person name="Walker B."/>
            <person name="Young S.K."/>
            <person name="Zeng Q."/>
            <person name="Gargeya S."/>
            <person name="Fitzgerald M."/>
            <person name="Haas B."/>
            <person name="Abouelleil A."/>
            <person name="Alvarado L."/>
            <person name="Arachchi H.M."/>
            <person name="Berlin A.M."/>
            <person name="Chapman S.B."/>
            <person name="Dewar J."/>
            <person name="Goldberg J."/>
            <person name="Griggs A."/>
            <person name="Gujja S."/>
            <person name="Hansen M."/>
            <person name="Howarth C."/>
            <person name="Imamovic A."/>
            <person name="Larimer J."/>
            <person name="McCowan C."/>
            <person name="Murphy C."/>
            <person name="Neiman D."/>
            <person name="Pearson M."/>
            <person name="Priest M."/>
            <person name="Roberts A."/>
            <person name="Saif S."/>
            <person name="Shea T."/>
            <person name="Sisk P."/>
            <person name="Sykes S."/>
            <person name="Wortman J."/>
            <person name="Nusbaum C."/>
            <person name="Birren B."/>
        </authorList>
    </citation>
    <scope>NUCLEOTIDE SEQUENCE [LARGE SCALE GENOMIC DNA]</scope>
    <source>
        <strain evidence="4 5">CIP 107464</strain>
    </source>
</reference>
<evidence type="ECO:0000259" key="2">
    <source>
        <dbReference type="Pfam" id="PF19077"/>
    </source>
</evidence>
<dbReference type="Proteomes" id="UP000013117">
    <property type="component" value="Unassembled WGS sequence"/>
</dbReference>
<comment type="caution">
    <text evidence="4">The sequence shown here is derived from an EMBL/GenBank/DDBJ whole genome shotgun (WGS) entry which is preliminary data.</text>
</comment>
<feature type="domain" description="Biofilm-associated protein BapA-like prefix-like" evidence="3">
    <location>
        <begin position="1"/>
        <end position="127"/>
    </location>
</feature>
<gene>
    <name evidence="4" type="ORF">F960_02549</name>
</gene>
<dbReference type="EMBL" id="APPN01000069">
    <property type="protein sequence ID" value="ENV33515.1"/>
    <property type="molecule type" value="Genomic_DNA"/>
</dbReference>
<dbReference type="RefSeq" id="WP_004864239.1">
    <property type="nucleotide sequence ID" value="NZ_KB849543.1"/>
</dbReference>
<proteinExistence type="predicted"/>